<evidence type="ECO:0000313" key="11">
    <source>
        <dbReference type="EMBL" id="MBK1645481.1"/>
    </source>
</evidence>
<evidence type="ECO:0000256" key="5">
    <source>
        <dbReference type="ARBA" id="ARBA00022842"/>
    </source>
</evidence>
<accession>A0A9X0WIQ0</accession>
<comment type="function">
    <text evidence="10">CRISPR (clustered regularly interspaced short palindromic repeat), is an adaptive immune system that provides protection against mobile genetic elements (viruses, transposable elements and conjugative plasmids). CRISPR clusters contain spacers, sequences complementary to antecedent mobile elements, and target invading nucleic acids. CRISPR clusters are transcribed and processed into CRISPR RNA (crRNA). Acts as a dsDNA endonuclease. Involved in the integration of spacer DNA into the CRISPR cassette.</text>
</comment>
<keyword evidence="5 10" id="KW-0460">Magnesium</keyword>
<reference evidence="11 12" key="1">
    <citation type="journal article" date="2020" name="Microorganisms">
        <title>Osmotic Adaptation and Compatible Solute Biosynthesis of Phototrophic Bacteria as Revealed from Genome Analyses.</title>
        <authorList>
            <person name="Imhoff J.F."/>
            <person name="Rahn T."/>
            <person name="Kunzel S."/>
            <person name="Keller A."/>
            <person name="Neulinger S.C."/>
        </authorList>
    </citation>
    <scope>NUCLEOTIDE SEQUENCE [LARGE SCALE GENOMIC DNA]</scope>
    <source>
        <strain evidence="11 12">DSM 21303</strain>
    </source>
</reference>
<dbReference type="GO" id="GO:0043571">
    <property type="term" value="P:maintenance of CRISPR repeat elements"/>
    <property type="evidence" value="ECO:0007669"/>
    <property type="project" value="UniProtKB-UniRule"/>
</dbReference>
<dbReference type="PANTHER" id="PTHR34353:SF2">
    <property type="entry name" value="CRISPR-ASSOCIATED ENDONUCLEASE CAS1 1"/>
    <property type="match status" value="1"/>
</dbReference>
<dbReference type="Proteomes" id="UP001138802">
    <property type="component" value="Unassembled WGS sequence"/>
</dbReference>
<dbReference type="Pfam" id="PF01867">
    <property type="entry name" value="Cas_Cas1"/>
    <property type="match status" value="1"/>
</dbReference>
<gene>
    <name evidence="10 11" type="primary">cas1</name>
    <name evidence="11" type="ORF">CKO25_12670</name>
</gene>
<dbReference type="GO" id="GO:0046872">
    <property type="term" value="F:metal ion binding"/>
    <property type="evidence" value="ECO:0007669"/>
    <property type="project" value="UniProtKB-UniRule"/>
</dbReference>
<evidence type="ECO:0000256" key="4">
    <source>
        <dbReference type="ARBA" id="ARBA00022801"/>
    </source>
</evidence>
<evidence type="ECO:0000256" key="1">
    <source>
        <dbReference type="ARBA" id="ARBA00022722"/>
    </source>
</evidence>
<keyword evidence="3 10" id="KW-0255">Endonuclease</keyword>
<evidence type="ECO:0000256" key="10">
    <source>
        <dbReference type="HAMAP-Rule" id="MF_01470"/>
    </source>
</evidence>
<dbReference type="GO" id="GO:0004519">
    <property type="term" value="F:endonuclease activity"/>
    <property type="evidence" value="ECO:0007669"/>
    <property type="project" value="UniProtKB-UniRule"/>
</dbReference>
<keyword evidence="4 10" id="KW-0378">Hydrolase</keyword>
<keyword evidence="6 10" id="KW-0051">Antiviral defense</keyword>
<comment type="cofactor">
    <cofactor evidence="10">
        <name>Mg(2+)</name>
        <dbReference type="ChEBI" id="CHEBI:18420"/>
    </cofactor>
    <cofactor evidence="10">
        <name>Mn(2+)</name>
        <dbReference type="ChEBI" id="CHEBI:29035"/>
    </cofactor>
</comment>
<evidence type="ECO:0000256" key="2">
    <source>
        <dbReference type="ARBA" id="ARBA00022723"/>
    </source>
</evidence>
<keyword evidence="1 10" id="KW-0540">Nuclease</keyword>
<dbReference type="InterPro" id="IPR002729">
    <property type="entry name" value="CRISPR-assoc_Cas1"/>
</dbReference>
<feature type="binding site" evidence="10">
    <location>
        <position position="231"/>
    </location>
    <ligand>
        <name>Mn(2+)</name>
        <dbReference type="ChEBI" id="CHEBI:29035"/>
    </ligand>
</feature>
<dbReference type="GO" id="GO:0003677">
    <property type="term" value="F:DNA binding"/>
    <property type="evidence" value="ECO:0007669"/>
    <property type="project" value="UniProtKB-KW"/>
</dbReference>
<evidence type="ECO:0000256" key="8">
    <source>
        <dbReference type="ARBA" id="ARBA00023211"/>
    </source>
</evidence>
<keyword evidence="8 10" id="KW-0464">Manganese</keyword>
<keyword evidence="2 10" id="KW-0479">Metal-binding</keyword>
<sequence>MQKATMIADQAGACLSFKQGVIILEQPGGACHRVGIDSIKQILVTADLYLSSRLIDSCLAAGVSLVILPGRPREPARHLFPQAQGALWVRLAQYSAYLDEAQRLAVAQSFVVSKIKAQAECLRQHGVHLPLEDVLASVQKTTEIGRLLGVEGASTARYFNQWANLHDPAWGFQGRSRRPPRDPVNSLMSLGYTLVCHAVGRIATRDGFEAALGFLHAPASGRPSLALDLIEPLRPWVDEWVLTMMRADDGFRLEDFKTDPENGCRLTKEASGRFFQRWYTGAEPWLEHVAREHLDALRTMLGLKLDKRVRALFES</sequence>
<dbReference type="InterPro" id="IPR042211">
    <property type="entry name" value="CRISPR-assoc_Cas1_N"/>
</dbReference>
<dbReference type="GO" id="GO:0051607">
    <property type="term" value="P:defense response to virus"/>
    <property type="evidence" value="ECO:0007669"/>
    <property type="project" value="UniProtKB-UniRule"/>
</dbReference>
<dbReference type="Gene3D" id="1.20.120.920">
    <property type="entry name" value="CRISPR-associated endonuclease Cas1, C-terminal domain"/>
    <property type="match status" value="1"/>
</dbReference>
<name>A0A9X0WIQ0_9GAMM</name>
<dbReference type="Gene3D" id="3.100.10.20">
    <property type="entry name" value="CRISPR-associated endonuclease Cas1, N-terminal domain"/>
    <property type="match status" value="1"/>
</dbReference>
<dbReference type="RefSeq" id="WP_200388280.1">
    <property type="nucleotide sequence ID" value="NZ_NRSD01000012.1"/>
</dbReference>
<dbReference type="AlphaFoldDB" id="A0A9X0WIQ0"/>
<dbReference type="InterPro" id="IPR042206">
    <property type="entry name" value="CRISPR-assoc_Cas1_C"/>
</dbReference>
<evidence type="ECO:0000313" key="12">
    <source>
        <dbReference type="Proteomes" id="UP001138802"/>
    </source>
</evidence>
<keyword evidence="12" id="KW-1185">Reference proteome</keyword>
<comment type="subunit">
    <text evidence="9 10">Homodimer, forms a heterotetramer with a Cas2 homodimer.</text>
</comment>
<feature type="binding site" evidence="10">
    <location>
        <position position="216"/>
    </location>
    <ligand>
        <name>Mn(2+)</name>
        <dbReference type="ChEBI" id="CHEBI:29035"/>
    </ligand>
</feature>
<dbReference type="EMBL" id="NRSD01000012">
    <property type="protein sequence ID" value="MBK1645481.1"/>
    <property type="molecule type" value="Genomic_DNA"/>
</dbReference>
<comment type="similarity">
    <text evidence="10">Belongs to the CRISPR-associated endonuclease Cas1 family.</text>
</comment>
<dbReference type="PANTHER" id="PTHR34353">
    <property type="entry name" value="CRISPR-ASSOCIATED ENDONUCLEASE CAS1 1"/>
    <property type="match status" value="1"/>
</dbReference>
<evidence type="ECO:0000256" key="3">
    <source>
        <dbReference type="ARBA" id="ARBA00022759"/>
    </source>
</evidence>
<evidence type="ECO:0000256" key="9">
    <source>
        <dbReference type="ARBA" id="ARBA00038592"/>
    </source>
</evidence>
<organism evidence="11 12">
    <name type="scientific">Thiocapsa imhoffii</name>
    <dbReference type="NCBI Taxonomy" id="382777"/>
    <lineage>
        <taxon>Bacteria</taxon>
        <taxon>Pseudomonadati</taxon>
        <taxon>Pseudomonadota</taxon>
        <taxon>Gammaproteobacteria</taxon>
        <taxon>Chromatiales</taxon>
        <taxon>Chromatiaceae</taxon>
        <taxon>Thiocapsa</taxon>
    </lineage>
</organism>
<dbReference type="CDD" id="cd09634">
    <property type="entry name" value="Cas1_I-II-III"/>
    <property type="match status" value="1"/>
</dbReference>
<comment type="caution">
    <text evidence="11">The sequence shown here is derived from an EMBL/GenBank/DDBJ whole genome shotgun (WGS) entry which is preliminary data.</text>
</comment>
<dbReference type="InterPro" id="IPR050646">
    <property type="entry name" value="Cas1"/>
</dbReference>
<protein>
    <recommendedName>
        <fullName evidence="10">CRISPR-associated endonuclease Cas1</fullName>
        <ecNumber evidence="10">3.1.-.-</ecNumber>
    </recommendedName>
</protein>
<proteinExistence type="inferred from homology"/>
<dbReference type="HAMAP" id="MF_01470">
    <property type="entry name" value="Cas1"/>
    <property type="match status" value="1"/>
</dbReference>
<dbReference type="NCBIfam" id="TIGR00287">
    <property type="entry name" value="cas1"/>
    <property type="match status" value="1"/>
</dbReference>
<feature type="binding site" evidence="10">
    <location>
        <position position="151"/>
    </location>
    <ligand>
        <name>Mn(2+)</name>
        <dbReference type="ChEBI" id="CHEBI:29035"/>
    </ligand>
</feature>
<dbReference type="GO" id="GO:0016787">
    <property type="term" value="F:hydrolase activity"/>
    <property type="evidence" value="ECO:0007669"/>
    <property type="project" value="UniProtKB-KW"/>
</dbReference>
<evidence type="ECO:0000256" key="6">
    <source>
        <dbReference type="ARBA" id="ARBA00023118"/>
    </source>
</evidence>
<evidence type="ECO:0000256" key="7">
    <source>
        <dbReference type="ARBA" id="ARBA00023125"/>
    </source>
</evidence>
<keyword evidence="7 10" id="KW-0238">DNA-binding</keyword>
<dbReference type="EC" id="3.1.-.-" evidence="10"/>